<keyword evidence="7 14" id="KW-0999">Mitochondrion inner membrane</keyword>
<evidence type="ECO:0000256" key="2">
    <source>
        <dbReference type="ARBA" id="ARBA00008958"/>
    </source>
</evidence>
<dbReference type="Pfam" id="PF10161">
    <property type="entry name" value="DDDD"/>
    <property type="match status" value="1"/>
</dbReference>
<keyword evidence="9 14" id="KW-0809">Transit peptide</keyword>
<evidence type="ECO:0000256" key="11">
    <source>
        <dbReference type="ARBA" id="ARBA00023065"/>
    </source>
</evidence>
<comment type="function">
    <text evidence="14">Essential regulatory subunit of the mitochondrial calcium uniporter complex (uniplex), a complex that mediates calcium uptake into mitochondria.</text>
</comment>
<gene>
    <name evidence="15" type="ORF">CAPTEDRAFT_157027</name>
</gene>
<dbReference type="OMA" id="NISKHEH"/>
<proteinExistence type="inferred from homology"/>
<keyword evidence="11 14" id="KW-0406">Ion transport</keyword>
<organism evidence="15">
    <name type="scientific">Capitella teleta</name>
    <name type="common">Polychaete worm</name>
    <dbReference type="NCBI Taxonomy" id="283909"/>
    <lineage>
        <taxon>Eukaryota</taxon>
        <taxon>Metazoa</taxon>
        <taxon>Spiralia</taxon>
        <taxon>Lophotrochozoa</taxon>
        <taxon>Annelida</taxon>
        <taxon>Polychaeta</taxon>
        <taxon>Sedentaria</taxon>
        <taxon>Scolecida</taxon>
        <taxon>Capitellidae</taxon>
        <taxon>Capitella</taxon>
    </lineage>
</organism>
<reference evidence="17" key="1">
    <citation type="submission" date="2012-12" db="EMBL/GenBank/DDBJ databases">
        <authorList>
            <person name="Hellsten U."/>
            <person name="Grimwood J."/>
            <person name="Chapman J.A."/>
            <person name="Shapiro H."/>
            <person name="Aerts A."/>
            <person name="Otillar R.P."/>
            <person name="Terry A.Y."/>
            <person name="Boore J.L."/>
            <person name="Simakov O."/>
            <person name="Marletaz F."/>
            <person name="Cho S.-J."/>
            <person name="Edsinger-Gonzales E."/>
            <person name="Havlak P."/>
            <person name="Kuo D.-H."/>
            <person name="Larsson T."/>
            <person name="Lv J."/>
            <person name="Arendt D."/>
            <person name="Savage R."/>
            <person name="Osoegawa K."/>
            <person name="de Jong P."/>
            <person name="Lindberg D.R."/>
            <person name="Seaver E.C."/>
            <person name="Weisblat D.A."/>
            <person name="Putnam N.H."/>
            <person name="Grigoriev I.V."/>
            <person name="Rokhsar D.S."/>
        </authorList>
    </citation>
    <scope>NUCLEOTIDE SEQUENCE</scope>
    <source>
        <strain evidence="17">I ESC-2004</strain>
    </source>
</reference>
<evidence type="ECO:0000313" key="16">
    <source>
        <dbReference type="EnsemblMetazoa" id="CapteP157027"/>
    </source>
</evidence>
<dbReference type="OrthoDB" id="10039145at2759"/>
<reference evidence="16" key="3">
    <citation type="submission" date="2015-06" db="UniProtKB">
        <authorList>
            <consortium name="EnsemblMetazoa"/>
        </authorList>
    </citation>
    <scope>IDENTIFICATION</scope>
</reference>
<evidence type="ECO:0000256" key="10">
    <source>
        <dbReference type="ARBA" id="ARBA00022989"/>
    </source>
</evidence>
<keyword evidence="17" id="KW-1185">Reference proteome</keyword>
<dbReference type="GO" id="GO:0036444">
    <property type="term" value="P:calcium import into the mitochondrion"/>
    <property type="evidence" value="ECO:0007669"/>
    <property type="project" value="UniProtKB-UniRule"/>
</dbReference>
<dbReference type="FunCoup" id="R7VDQ0">
    <property type="interactions" value="171"/>
</dbReference>
<dbReference type="EnsemblMetazoa" id="CapteT157027">
    <property type="protein sequence ID" value="CapteP157027"/>
    <property type="gene ID" value="CapteG157027"/>
</dbReference>
<keyword evidence="10" id="KW-1133">Transmembrane helix</keyword>
<comment type="subcellular location">
    <subcellularLocation>
        <location evidence="1 14">Mitochondrion inner membrane</location>
        <topology evidence="1 14">Single-pass membrane protein</topology>
    </subcellularLocation>
</comment>
<dbReference type="STRING" id="283909.R7VDQ0"/>
<evidence type="ECO:0000256" key="7">
    <source>
        <dbReference type="ARBA" id="ARBA00022792"/>
    </source>
</evidence>
<sequence length="93" mass="10182">MSSLLKLRFLSKSQNCLSNGLKRSNNVRSRVPQRNAVFSDTGSVLDAPEKTQFGLTKALIVTLPALYLGANISKHGAAFLEENDIFVPDDDDD</sequence>
<evidence type="ECO:0000256" key="4">
    <source>
        <dbReference type="ARBA" id="ARBA00022448"/>
    </source>
</evidence>
<dbReference type="GO" id="GO:0051560">
    <property type="term" value="P:mitochondrial calcium ion homeostasis"/>
    <property type="evidence" value="ECO:0007669"/>
    <property type="project" value="UniProtKB-UniRule"/>
</dbReference>
<keyword evidence="13" id="KW-0472">Membrane</keyword>
<evidence type="ECO:0000256" key="12">
    <source>
        <dbReference type="ARBA" id="ARBA00023128"/>
    </source>
</evidence>
<evidence type="ECO:0000256" key="8">
    <source>
        <dbReference type="ARBA" id="ARBA00022837"/>
    </source>
</evidence>
<evidence type="ECO:0000256" key="1">
    <source>
        <dbReference type="ARBA" id="ARBA00004434"/>
    </source>
</evidence>
<dbReference type="GO" id="GO:1990246">
    <property type="term" value="C:uniplex complex"/>
    <property type="evidence" value="ECO:0007669"/>
    <property type="project" value="UniProtKB-UniRule"/>
</dbReference>
<protein>
    <recommendedName>
        <fullName evidence="3 14">Essential MCU regulator, mitochondrial</fullName>
    </recommendedName>
    <alternativeName>
        <fullName evidence="14">Single-pass membrane protein with aspartate-rich tail 1, mitochondrial</fullName>
    </alternativeName>
</protein>
<evidence type="ECO:0000313" key="15">
    <source>
        <dbReference type="EMBL" id="ELU16978.1"/>
    </source>
</evidence>
<accession>R7VDQ0</accession>
<keyword evidence="6" id="KW-0812">Transmembrane</keyword>
<evidence type="ECO:0000256" key="5">
    <source>
        <dbReference type="ARBA" id="ARBA00022568"/>
    </source>
</evidence>
<evidence type="ECO:0000256" key="14">
    <source>
        <dbReference type="RuleBase" id="RU369077"/>
    </source>
</evidence>
<dbReference type="EMBL" id="KB292771">
    <property type="protein sequence ID" value="ELU16978.1"/>
    <property type="molecule type" value="Genomic_DNA"/>
</dbReference>
<keyword evidence="8 14" id="KW-0106">Calcium</keyword>
<keyword evidence="4 14" id="KW-0813">Transport</keyword>
<dbReference type="PANTHER" id="PTHR33904:SF1">
    <property type="entry name" value="ESSENTIAL MCU REGULATOR, MITOCHONDRIAL"/>
    <property type="match status" value="1"/>
</dbReference>
<dbReference type="PANTHER" id="PTHR33904">
    <property type="entry name" value="ESSENTIAL MCU REGULATOR, MITOCHONDRIAL"/>
    <property type="match status" value="1"/>
</dbReference>
<dbReference type="InterPro" id="IPR018782">
    <property type="entry name" value="MCU_reg"/>
</dbReference>
<evidence type="ECO:0000256" key="3">
    <source>
        <dbReference type="ARBA" id="ARBA00022180"/>
    </source>
</evidence>
<dbReference type="EMBL" id="AMQN01004153">
    <property type="status" value="NOT_ANNOTATED_CDS"/>
    <property type="molecule type" value="Genomic_DNA"/>
</dbReference>
<feature type="non-terminal residue" evidence="15">
    <location>
        <position position="1"/>
    </location>
</feature>
<evidence type="ECO:0000256" key="9">
    <source>
        <dbReference type="ARBA" id="ARBA00022946"/>
    </source>
</evidence>
<evidence type="ECO:0000256" key="13">
    <source>
        <dbReference type="ARBA" id="ARBA00023136"/>
    </source>
</evidence>
<evidence type="ECO:0000313" key="17">
    <source>
        <dbReference type="Proteomes" id="UP000014760"/>
    </source>
</evidence>
<comment type="similarity">
    <text evidence="2 14">Belongs to the SMDT1/EMRE family.</text>
</comment>
<evidence type="ECO:0000256" key="6">
    <source>
        <dbReference type="ARBA" id="ARBA00022692"/>
    </source>
</evidence>
<keyword evidence="5 14" id="KW-0109">Calcium transport</keyword>
<dbReference type="AlphaFoldDB" id="R7VDQ0"/>
<keyword evidence="12 14" id="KW-0496">Mitochondrion</keyword>
<dbReference type="HOGENOM" id="CLU_172921_2_1_1"/>
<reference evidence="15 17" key="2">
    <citation type="journal article" date="2013" name="Nature">
        <title>Insights into bilaterian evolution from three spiralian genomes.</title>
        <authorList>
            <person name="Simakov O."/>
            <person name="Marletaz F."/>
            <person name="Cho S.J."/>
            <person name="Edsinger-Gonzales E."/>
            <person name="Havlak P."/>
            <person name="Hellsten U."/>
            <person name="Kuo D.H."/>
            <person name="Larsson T."/>
            <person name="Lv J."/>
            <person name="Arendt D."/>
            <person name="Savage R."/>
            <person name="Osoegawa K."/>
            <person name="de Jong P."/>
            <person name="Grimwood J."/>
            <person name="Chapman J.A."/>
            <person name="Shapiro H."/>
            <person name="Aerts A."/>
            <person name="Otillar R.P."/>
            <person name="Terry A.Y."/>
            <person name="Boore J.L."/>
            <person name="Grigoriev I.V."/>
            <person name="Lindberg D.R."/>
            <person name="Seaver E.C."/>
            <person name="Weisblat D.A."/>
            <person name="Putnam N.H."/>
            <person name="Rokhsar D.S."/>
        </authorList>
    </citation>
    <scope>NUCLEOTIDE SEQUENCE</scope>
    <source>
        <strain evidence="15 17">I ESC-2004</strain>
    </source>
</reference>
<comment type="subunit">
    <text evidence="14">Component of the uniplex complex. Interacts (via the transmembrane region) with MCU (via the first transmembrane region); the interaction is direct.</text>
</comment>
<name>R7VDQ0_CAPTE</name>
<dbReference type="Proteomes" id="UP000014760">
    <property type="component" value="Unassembled WGS sequence"/>
</dbReference>